<dbReference type="EMBL" id="FNJH01000002">
    <property type="protein sequence ID" value="SDO89894.1"/>
    <property type="molecule type" value="Genomic_DNA"/>
</dbReference>
<dbReference type="Proteomes" id="UP000183042">
    <property type="component" value="Unassembled WGS sequence"/>
</dbReference>
<evidence type="ECO:0000313" key="1">
    <source>
        <dbReference type="EMBL" id="SDO89894.1"/>
    </source>
</evidence>
<reference evidence="1 2" key="1">
    <citation type="submission" date="2016-10" db="EMBL/GenBank/DDBJ databases">
        <authorList>
            <person name="Varghese N."/>
            <person name="Submissions S."/>
        </authorList>
    </citation>
    <scope>NUCLEOTIDE SEQUENCE [LARGE SCALE GENOMIC DNA]</scope>
    <source>
        <strain evidence="1 2">DSM 14939</strain>
    </source>
</reference>
<evidence type="ECO:0000313" key="2">
    <source>
        <dbReference type="Proteomes" id="UP000183042"/>
    </source>
</evidence>
<keyword evidence="2" id="KW-1185">Reference proteome</keyword>
<name>A0A1H0NAW9_9PSED</name>
<sequence length="71" mass="7766">MTESTTKVRFFGHEALLVHGARTSNGHQIYEVGGKRCWASAVMGLMDQRGDPVPGPYTCVVFSQVEEVPAK</sequence>
<proteinExistence type="predicted"/>
<comment type="caution">
    <text evidence="1">The sequence shown here is derived from an EMBL/GenBank/DDBJ whole genome shotgun (WGS) entry which is preliminary data.</text>
</comment>
<organism evidence="1 2">
    <name type="scientific">Pseudomonas congelans</name>
    <dbReference type="NCBI Taxonomy" id="200452"/>
    <lineage>
        <taxon>Bacteria</taxon>
        <taxon>Pseudomonadati</taxon>
        <taxon>Pseudomonadota</taxon>
        <taxon>Gammaproteobacteria</taxon>
        <taxon>Pseudomonadales</taxon>
        <taxon>Pseudomonadaceae</taxon>
        <taxon>Pseudomonas</taxon>
    </lineage>
</organism>
<gene>
    <name evidence="1" type="ORF">SAMN05216596_102182</name>
</gene>
<accession>A0A1H0NAW9</accession>
<protein>
    <submittedName>
        <fullName evidence="1">Uncharacterized protein</fullName>
    </submittedName>
</protein>